<keyword evidence="2" id="KW-0479">Metal-binding</keyword>
<dbReference type="SUPFAM" id="SSF57667">
    <property type="entry name" value="beta-beta-alpha zinc fingers"/>
    <property type="match status" value="1"/>
</dbReference>
<feature type="domain" description="SH3" evidence="7">
    <location>
        <begin position="93"/>
        <end position="160"/>
    </location>
</feature>
<feature type="region of interest" description="Disordered" evidence="6">
    <location>
        <begin position="170"/>
        <end position="202"/>
    </location>
</feature>
<evidence type="ECO:0000259" key="7">
    <source>
        <dbReference type="PROSITE" id="PS50002"/>
    </source>
</evidence>
<dbReference type="InterPro" id="IPR013087">
    <property type="entry name" value="Znf_C2H2_type"/>
</dbReference>
<dbReference type="AlphaFoldDB" id="A0A8J9Z0Z0"/>
<dbReference type="SMART" id="SM00326">
    <property type="entry name" value="SH3"/>
    <property type="match status" value="1"/>
</dbReference>
<sequence length="260" mass="28651">MSTGRGRGRGFGRGRIPGTSVNGGGSAAGDTASRPGGLVNRGPVTGNGTVSQSASSSVKTNRADDWSSAQNNSRQAQDTRLKGNPKEQPEPNKAGVTMMAKYSYKANPDQPGGFPELSVKQAQMLSLVKKHPDNEHWWEAKNEDGEVGFVPASYMMIMEQKPETLPWLQNKEPEEPKQPEVNSKVKPNVFGRPPQGSYKPYKSAYADVREKEKERDKQQYYCKICEKQLNGPKPYGAHMASKLHKENVELEQEMGRVSLS</sequence>
<dbReference type="InterPro" id="IPR036028">
    <property type="entry name" value="SH3-like_dom_sf"/>
</dbReference>
<feature type="compositionally biased region" description="Basic residues" evidence="6">
    <location>
        <begin position="1"/>
        <end position="12"/>
    </location>
</feature>
<evidence type="ECO:0000256" key="5">
    <source>
        <dbReference type="PROSITE-ProRule" id="PRU00192"/>
    </source>
</evidence>
<keyword evidence="4" id="KW-0862">Zinc</keyword>
<dbReference type="PROSITE" id="PS50002">
    <property type="entry name" value="SH3"/>
    <property type="match status" value="1"/>
</dbReference>
<dbReference type="Pfam" id="PF00018">
    <property type="entry name" value="SH3_1"/>
    <property type="match status" value="1"/>
</dbReference>
<evidence type="ECO:0000313" key="9">
    <source>
        <dbReference type="Proteomes" id="UP000838412"/>
    </source>
</evidence>
<dbReference type="GO" id="GO:0008270">
    <property type="term" value="F:zinc ion binding"/>
    <property type="evidence" value="ECO:0007669"/>
    <property type="project" value="UniProtKB-KW"/>
</dbReference>
<gene>
    <name evidence="8" type="primary">Hypp7444</name>
    <name evidence="8" type="ORF">BLAG_LOCUS7605</name>
</gene>
<proteinExistence type="predicted"/>
<dbReference type="InterPro" id="IPR036236">
    <property type="entry name" value="Znf_C2H2_sf"/>
</dbReference>
<dbReference type="Pfam" id="PF12171">
    <property type="entry name" value="zf-C2H2_jaz"/>
    <property type="match status" value="1"/>
</dbReference>
<keyword evidence="1 5" id="KW-0728">SH3 domain</keyword>
<dbReference type="Proteomes" id="UP000838412">
    <property type="component" value="Chromosome 14"/>
</dbReference>
<accession>A0A8J9Z0Z0</accession>
<keyword evidence="9" id="KW-1185">Reference proteome</keyword>
<dbReference type="PROSITE" id="PS00028">
    <property type="entry name" value="ZINC_FINGER_C2H2_1"/>
    <property type="match status" value="1"/>
</dbReference>
<name>A0A8J9Z0Z0_BRALA</name>
<evidence type="ECO:0000256" key="4">
    <source>
        <dbReference type="ARBA" id="ARBA00022833"/>
    </source>
</evidence>
<evidence type="ECO:0000256" key="1">
    <source>
        <dbReference type="ARBA" id="ARBA00022443"/>
    </source>
</evidence>
<feature type="compositionally biased region" description="Basic and acidic residues" evidence="6">
    <location>
        <begin position="77"/>
        <end position="90"/>
    </location>
</feature>
<dbReference type="GO" id="GO:0003676">
    <property type="term" value="F:nucleic acid binding"/>
    <property type="evidence" value="ECO:0007669"/>
    <property type="project" value="InterPro"/>
</dbReference>
<evidence type="ECO:0000256" key="2">
    <source>
        <dbReference type="ARBA" id="ARBA00022723"/>
    </source>
</evidence>
<feature type="compositionally biased region" description="Gly residues" evidence="6">
    <location>
        <begin position="13"/>
        <end position="27"/>
    </location>
</feature>
<evidence type="ECO:0000256" key="6">
    <source>
        <dbReference type="SAM" id="MobiDB-lite"/>
    </source>
</evidence>
<dbReference type="OrthoDB" id="5971719at2759"/>
<feature type="region of interest" description="Disordered" evidence="6">
    <location>
        <begin position="1"/>
        <end position="98"/>
    </location>
</feature>
<dbReference type="SUPFAM" id="SSF50044">
    <property type="entry name" value="SH3-domain"/>
    <property type="match status" value="1"/>
</dbReference>
<feature type="compositionally biased region" description="Polar residues" evidence="6">
    <location>
        <begin position="67"/>
        <end position="76"/>
    </location>
</feature>
<dbReference type="EMBL" id="OV696699">
    <property type="protein sequence ID" value="CAH1245182.1"/>
    <property type="molecule type" value="Genomic_DNA"/>
</dbReference>
<evidence type="ECO:0000256" key="3">
    <source>
        <dbReference type="ARBA" id="ARBA00022771"/>
    </source>
</evidence>
<keyword evidence="3" id="KW-0863">Zinc-finger</keyword>
<feature type="compositionally biased region" description="Polar residues" evidence="6">
    <location>
        <begin position="46"/>
        <end position="60"/>
    </location>
</feature>
<dbReference type="Gene3D" id="2.30.30.40">
    <property type="entry name" value="SH3 Domains"/>
    <property type="match status" value="1"/>
</dbReference>
<reference evidence="8" key="1">
    <citation type="submission" date="2022-01" db="EMBL/GenBank/DDBJ databases">
        <authorList>
            <person name="Braso-Vives M."/>
        </authorList>
    </citation>
    <scope>NUCLEOTIDE SEQUENCE</scope>
</reference>
<evidence type="ECO:0000313" key="8">
    <source>
        <dbReference type="EMBL" id="CAH1245182.1"/>
    </source>
</evidence>
<dbReference type="InterPro" id="IPR022755">
    <property type="entry name" value="Znf_C2H2_jaz"/>
</dbReference>
<dbReference type="SMART" id="SM00451">
    <property type="entry name" value="ZnF_U1"/>
    <property type="match status" value="1"/>
</dbReference>
<dbReference type="InterPro" id="IPR003604">
    <property type="entry name" value="Matrin/U1-like-C_Znf_C2H2"/>
</dbReference>
<dbReference type="Gene3D" id="3.30.160.60">
    <property type="entry name" value="Classic Zinc Finger"/>
    <property type="match status" value="1"/>
</dbReference>
<protein>
    <submittedName>
        <fullName evidence="8">Hypp7444 protein</fullName>
    </submittedName>
</protein>
<dbReference type="CDD" id="cd00174">
    <property type="entry name" value="SH3"/>
    <property type="match status" value="1"/>
</dbReference>
<organism evidence="8 9">
    <name type="scientific">Branchiostoma lanceolatum</name>
    <name type="common">Common lancelet</name>
    <name type="synonym">Amphioxus lanceolatum</name>
    <dbReference type="NCBI Taxonomy" id="7740"/>
    <lineage>
        <taxon>Eukaryota</taxon>
        <taxon>Metazoa</taxon>
        <taxon>Chordata</taxon>
        <taxon>Cephalochordata</taxon>
        <taxon>Leptocardii</taxon>
        <taxon>Amphioxiformes</taxon>
        <taxon>Branchiostomatidae</taxon>
        <taxon>Branchiostoma</taxon>
    </lineage>
</organism>
<dbReference type="InterPro" id="IPR001452">
    <property type="entry name" value="SH3_domain"/>
</dbReference>